<accession>A0ABS5YC59</accession>
<evidence type="ECO:0000313" key="12">
    <source>
        <dbReference type="Proteomes" id="UP000811282"/>
    </source>
</evidence>
<evidence type="ECO:0000313" key="11">
    <source>
        <dbReference type="EMBL" id="MBT9432209.1"/>
    </source>
</evidence>
<keyword evidence="12" id="KW-1185">Reference proteome</keyword>
<evidence type="ECO:0000256" key="6">
    <source>
        <dbReference type="ARBA" id="ARBA00023204"/>
    </source>
</evidence>
<name>A0ABS5YC59_9GAMM</name>
<evidence type="ECO:0000256" key="3">
    <source>
        <dbReference type="ARBA" id="ARBA00021310"/>
    </source>
</evidence>
<dbReference type="Pfam" id="PF11967">
    <property type="entry name" value="RecO_N"/>
    <property type="match status" value="1"/>
</dbReference>
<reference evidence="11 12" key="1">
    <citation type="journal article" date="2021" name="Genome Biol. Evol.">
        <title>The evolution of interdependence in a four-way mealybug symbiosis.</title>
        <authorList>
            <person name="Garber A.I."/>
            <person name="Kupper M."/>
            <person name="Laetsch D.R."/>
            <person name="Weldon S.R."/>
            <person name="Ladinsky M.S."/>
            <person name="Bjorkman P.J."/>
            <person name="McCutcheon J.P."/>
        </authorList>
    </citation>
    <scope>NUCLEOTIDE SEQUENCE [LARGE SCALE GENOMIC DNA]</scope>
    <source>
        <strain evidence="11">SOD</strain>
    </source>
</reference>
<dbReference type="Proteomes" id="UP000811282">
    <property type="component" value="Unassembled WGS sequence"/>
</dbReference>
<dbReference type="NCBIfam" id="TIGR00613">
    <property type="entry name" value="reco"/>
    <property type="match status" value="1"/>
</dbReference>
<comment type="function">
    <text evidence="1 8">Involved in DNA repair and RecF pathway recombination.</text>
</comment>
<evidence type="ECO:0000256" key="7">
    <source>
        <dbReference type="ARBA" id="ARBA00033409"/>
    </source>
</evidence>
<feature type="compositionally biased region" description="Low complexity" evidence="9">
    <location>
        <begin position="244"/>
        <end position="257"/>
    </location>
</feature>
<sequence length="264" mass="29439">MEGWQRAFVLHALPYSETSLLLDFFTEHQGRVRVLAKGARSRRSALKGVLQPFTPLLARWSGLGEVKTLRSAEPVSLGLPLSGLMLYSGLYINELLSRVLAHETDYSTLFYDYLHCLQWLAGATGSPEPALRRFELALLSHLGYGVDFLHCAGSGEPVDDAMTYRYREEKGFSASVVLDNYSFTGRELRALAEREFPDLDTLRAAKRFTRMALKPYLGGKPLKSRELFRQFLDRRPRAPRQASAGEAGAREAGAPGPDGDEAKQ</sequence>
<proteinExistence type="inferred from homology"/>
<dbReference type="InterPro" id="IPR012340">
    <property type="entry name" value="NA-bd_OB-fold"/>
</dbReference>
<dbReference type="SUPFAM" id="SSF57863">
    <property type="entry name" value="ArfGap/RecO-like zinc finger"/>
    <property type="match status" value="1"/>
</dbReference>
<keyword evidence="6 8" id="KW-0234">DNA repair</keyword>
<evidence type="ECO:0000256" key="5">
    <source>
        <dbReference type="ARBA" id="ARBA00023172"/>
    </source>
</evidence>
<dbReference type="EMBL" id="JAFJYC010000001">
    <property type="protein sequence ID" value="MBT9432209.1"/>
    <property type="molecule type" value="Genomic_DNA"/>
</dbReference>
<dbReference type="InterPro" id="IPR037278">
    <property type="entry name" value="ARFGAP/RecO"/>
</dbReference>
<dbReference type="Pfam" id="PF02565">
    <property type="entry name" value="RecO_C"/>
    <property type="match status" value="1"/>
</dbReference>
<dbReference type="InterPro" id="IPR003717">
    <property type="entry name" value="RecO"/>
</dbReference>
<evidence type="ECO:0000256" key="8">
    <source>
        <dbReference type="HAMAP-Rule" id="MF_00201"/>
    </source>
</evidence>
<evidence type="ECO:0000256" key="2">
    <source>
        <dbReference type="ARBA" id="ARBA00007452"/>
    </source>
</evidence>
<evidence type="ECO:0000256" key="4">
    <source>
        <dbReference type="ARBA" id="ARBA00022763"/>
    </source>
</evidence>
<evidence type="ECO:0000256" key="1">
    <source>
        <dbReference type="ARBA" id="ARBA00003065"/>
    </source>
</evidence>
<dbReference type="InterPro" id="IPR022572">
    <property type="entry name" value="DNA_rep/recomb_RecO_N"/>
</dbReference>
<dbReference type="PANTHER" id="PTHR33991">
    <property type="entry name" value="DNA REPAIR PROTEIN RECO"/>
    <property type="match status" value="1"/>
</dbReference>
<organism evidence="11 12">
    <name type="scientific">Candidatus Sodalis endolongispinus</name>
    <dbReference type="NCBI Taxonomy" id="2812662"/>
    <lineage>
        <taxon>Bacteria</taxon>
        <taxon>Pseudomonadati</taxon>
        <taxon>Pseudomonadota</taxon>
        <taxon>Gammaproteobacteria</taxon>
        <taxon>Enterobacterales</taxon>
        <taxon>Bruguierivoracaceae</taxon>
        <taxon>Sodalis</taxon>
    </lineage>
</organism>
<dbReference type="RefSeq" id="WP_215669378.1">
    <property type="nucleotide sequence ID" value="NZ_JAFJYC010000001.1"/>
</dbReference>
<dbReference type="Gene3D" id="2.40.50.140">
    <property type="entry name" value="Nucleic acid-binding proteins"/>
    <property type="match status" value="1"/>
</dbReference>
<keyword evidence="5 8" id="KW-0233">DNA recombination</keyword>
<keyword evidence="4 8" id="KW-0227">DNA damage</keyword>
<dbReference type="SUPFAM" id="SSF50249">
    <property type="entry name" value="Nucleic acid-binding proteins"/>
    <property type="match status" value="1"/>
</dbReference>
<evidence type="ECO:0000256" key="9">
    <source>
        <dbReference type="SAM" id="MobiDB-lite"/>
    </source>
</evidence>
<dbReference type="HAMAP" id="MF_00201">
    <property type="entry name" value="RecO"/>
    <property type="match status" value="1"/>
</dbReference>
<feature type="domain" description="DNA replication/recombination mediator RecO N-terminal" evidence="10">
    <location>
        <begin position="4"/>
        <end position="76"/>
    </location>
</feature>
<dbReference type="PANTHER" id="PTHR33991:SF1">
    <property type="entry name" value="DNA REPAIR PROTEIN RECO"/>
    <property type="match status" value="1"/>
</dbReference>
<dbReference type="InterPro" id="IPR042242">
    <property type="entry name" value="RecO_C"/>
</dbReference>
<comment type="similarity">
    <text evidence="2 8">Belongs to the RecO family.</text>
</comment>
<gene>
    <name evidence="8 11" type="primary">recO</name>
    <name evidence="11" type="ORF">JZM24_08895</name>
</gene>
<dbReference type="Gene3D" id="1.20.1440.120">
    <property type="entry name" value="Recombination protein O, C-terminal domain"/>
    <property type="match status" value="1"/>
</dbReference>
<comment type="caution">
    <text evidence="11">The sequence shown here is derived from an EMBL/GenBank/DDBJ whole genome shotgun (WGS) entry which is preliminary data.</text>
</comment>
<feature type="region of interest" description="Disordered" evidence="9">
    <location>
        <begin position="235"/>
        <end position="264"/>
    </location>
</feature>
<protein>
    <recommendedName>
        <fullName evidence="3 8">DNA repair protein RecO</fullName>
    </recommendedName>
    <alternativeName>
        <fullName evidence="7 8">Recombination protein O</fullName>
    </alternativeName>
</protein>
<evidence type="ECO:0000259" key="10">
    <source>
        <dbReference type="Pfam" id="PF11967"/>
    </source>
</evidence>